<feature type="compositionally biased region" description="Basic and acidic residues" evidence="1">
    <location>
        <begin position="575"/>
        <end position="606"/>
    </location>
</feature>
<evidence type="ECO:0000256" key="1">
    <source>
        <dbReference type="SAM" id="MobiDB-lite"/>
    </source>
</evidence>
<gene>
    <name evidence="3" type="ORF">GEV33_011441</name>
</gene>
<feature type="region of interest" description="Disordered" evidence="1">
    <location>
        <begin position="98"/>
        <end position="117"/>
    </location>
</feature>
<feature type="compositionally biased region" description="Basic and acidic residues" evidence="1">
    <location>
        <begin position="105"/>
        <end position="114"/>
    </location>
</feature>
<evidence type="ECO:0000313" key="3">
    <source>
        <dbReference type="EMBL" id="KAH0811349.1"/>
    </source>
</evidence>
<keyword evidence="2" id="KW-0812">Transmembrane</keyword>
<sequence length="700" mass="78017">MTHHLAVHNLTMKNLPPPGERWSGAVLDINWNREQKRRIQLDIIRSGTAVEAEFMESPVRFITRRMHSRVVNAAALITQLAGVFFAGHVRRGAINAIKGSLTNGPRDHDPRDSPENTSGWVSLHLTLPKFTNLKTYLQGTRKIHYQRIYLVDKNYFSTPLEDFIRDLSLAISDEDRPNPRCIFSVGVSVAGAAAASVRLVKRTPVQLEKDKLLLGYSRDCLVNNQELIPTELNEENGKPPSFRRIQNDDAVLIILRSSRTRAINFNRAIADAMKADCSGRKMHRQMGDSARERVVKELRYLPPDLIASDNKVFINILLGEFYGRKHKIQPHAIENTFIKKAQSYDGEDDDGFAPGRKEVKNLFGGRGRALHISGEKNVAARHLNRRVRDQSNKASCRSFRGRRSQDARIETAASGADCFIINRPIEKRSKRFEKSMPEKFAGKGFVANWVTAEKSPLRQISARKTTARQIGKQKKVAGVLFNCDESVDVVCLSLCLELELREVVGRGARSRGEIRALGDKCRREKNVSGATAVGLINAKQYGERRDAESVAIPCSRLRLSLSPRVGSVAAPPTDLSHRDTHQDKPQEPDANHGRSTERTSRSRDFSVADATFPWRRGCNADRAHEPAPGGIYRGEGAEKKIIRSRRAGSIGDLAKSGIYGMGPNGGFAKKNLMLAGRFKAQEGLDNRQCLHCAPETFNGG</sequence>
<keyword evidence="4" id="KW-1185">Reference proteome</keyword>
<dbReference type="AlphaFoldDB" id="A0A8J6HAS7"/>
<comment type="caution">
    <text evidence="3">The sequence shown here is derived from an EMBL/GenBank/DDBJ whole genome shotgun (WGS) entry which is preliminary data.</text>
</comment>
<feature type="region of interest" description="Disordered" evidence="1">
    <location>
        <begin position="563"/>
        <end position="606"/>
    </location>
</feature>
<dbReference type="Proteomes" id="UP000719412">
    <property type="component" value="Unassembled WGS sequence"/>
</dbReference>
<organism evidence="3 4">
    <name type="scientific">Tenebrio molitor</name>
    <name type="common">Yellow mealworm beetle</name>
    <dbReference type="NCBI Taxonomy" id="7067"/>
    <lineage>
        <taxon>Eukaryota</taxon>
        <taxon>Metazoa</taxon>
        <taxon>Ecdysozoa</taxon>
        <taxon>Arthropoda</taxon>
        <taxon>Hexapoda</taxon>
        <taxon>Insecta</taxon>
        <taxon>Pterygota</taxon>
        <taxon>Neoptera</taxon>
        <taxon>Endopterygota</taxon>
        <taxon>Coleoptera</taxon>
        <taxon>Polyphaga</taxon>
        <taxon>Cucujiformia</taxon>
        <taxon>Tenebrionidae</taxon>
        <taxon>Tenebrio</taxon>
    </lineage>
</organism>
<proteinExistence type="predicted"/>
<dbReference type="EMBL" id="JABDTM020026864">
    <property type="protein sequence ID" value="KAH0811349.1"/>
    <property type="molecule type" value="Genomic_DNA"/>
</dbReference>
<keyword evidence="2" id="KW-0472">Membrane</keyword>
<accession>A0A8J6HAS7</accession>
<evidence type="ECO:0000313" key="4">
    <source>
        <dbReference type="Proteomes" id="UP000719412"/>
    </source>
</evidence>
<evidence type="ECO:0000256" key="2">
    <source>
        <dbReference type="SAM" id="Phobius"/>
    </source>
</evidence>
<reference evidence="3" key="2">
    <citation type="submission" date="2021-08" db="EMBL/GenBank/DDBJ databases">
        <authorList>
            <person name="Eriksson T."/>
        </authorList>
    </citation>
    <scope>NUCLEOTIDE SEQUENCE</scope>
    <source>
        <strain evidence="3">Stoneville</strain>
        <tissue evidence="3">Whole head</tissue>
    </source>
</reference>
<reference evidence="3" key="1">
    <citation type="journal article" date="2020" name="J Insects Food Feed">
        <title>The yellow mealworm (Tenebrio molitor) genome: a resource for the emerging insects as food and feed industry.</title>
        <authorList>
            <person name="Eriksson T."/>
            <person name="Andere A."/>
            <person name="Kelstrup H."/>
            <person name="Emery V."/>
            <person name="Picard C."/>
        </authorList>
    </citation>
    <scope>NUCLEOTIDE SEQUENCE</scope>
    <source>
        <strain evidence="3">Stoneville</strain>
        <tissue evidence="3">Whole head</tissue>
    </source>
</reference>
<protein>
    <submittedName>
        <fullName evidence="3">Uncharacterized protein</fullName>
    </submittedName>
</protein>
<keyword evidence="2" id="KW-1133">Transmembrane helix</keyword>
<name>A0A8J6HAS7_TENMO</name>
<feature type="transmembrane region" description="Helical" evidence="2">
    <location>
        <begin position="70"/>
        <end position="89"/>
    </location>
</feature>